<dbReference type="STRING" id="311458.CSUB_C0341"/>
<evidence type="ECO:0000256" key="9">
    <source>
        <dbReference type="ARBA" id="ARBA00022917"/>
    </source>
</evidence>
<name>E6N4Y6_CALS0</name>
<evidence type="ECO:0000256" key="8">
    <source>
        <dbReference type="ARBA" id="ARBA00022842"/>
    </source>
</evidence>
<dbReference type="GO" id="GO:0000287">
    <property type="term" value="F:magnesium ion binding"/>
    <property type="evidence" value="ECO:0007669"/>
    <property type="project" value="UniProtKB-UniRule"/>
</dbReference>
<dbReference type="EC" id="6.1.1.20" evidence="11"/>
<dbReference type="Gene3D" id="3.30.1370.240">
    <property type="match status" value="1"/>
</dbReference>
<dbReference type="Proteomes" id="UP000008120">
    <property type="component" value="Chromosome"/>
</dbReference>
<evidence type="ECO:0000313" key="13">
    <source>
        <dbReference type="EMBL" id="BAJ47355.1"/>
    </source>
</evidence>
<comment type="subunit">
    <text evidence="11">Tetramer of two alpha and two beta subunits.</text>
</comment>
<dbReference type="SUPFAM" id="SSF55681">
    <property type="entry name" value="Class II aaRS and biotin synthetases"/>
    <property type="match status" value="1"/>
</dbReference>
<feature type="binding site" evidence="11">
    <location>
        <position position="370"/>
    </location>
    <ligand>
        <name>L-phenylalanine</name>
        <dbReference type="ChEBI" id="CHEBI:58095"/>
    </ligand>
</feature>
<keyword evidence="5 11" id="KW-0479">Metal-binding</keyword>
<dbReference type="AlphaFoldDB" id="E6N4Y6"/>
<feature type="domain" description="Aminoacyl-transfer RNA synthetases class-II family profile" evidence="12">
    <location>
        <begin position="270"/>
        <end position="523"/>
    </location>
</feature>
<dbReference type="Gene3D" id="3.30.930.10">
    <property type="entry name" value="Bira Bifunctional Protein, Domain 2"/>
    <property type="match status" value="1"/>
</dbReference>
<organism evidence="13 15">
    <name type="scientific">Caldiarchaeum subterraneum</name>
    <dbReference type="NCBI Taxonomy" id="311458"/>
    <lineage>
        <taxon>Archaea</taxon>
        <taxon>Nitrososphaerota</taxon>
        <taxon>Candidatus Caldarchaeales</taxon>
        <taxon>Candidatus Caldarchaeaceae</taxon>
        <taxon>Candidatus Caldarchaeum</taxon>
    </lineage>
</organism>
<keyword evidence="3 11" id="KW-0963">Cytoplasm</keyword>
<comment type="similarity">
    <text evidence="2 11">Belongs to the class-II aminoacyl-tRNA synthetase family. Phe-tRNA synthetase alpha subunit type 2 subfamily.</text>
</comment>
<dbReference type="GO" id="GO:0005524">
    <property type="term" value="F:ATP binding"/>
    <property type="evidence" value="ECO:0007669"/>
    <property type="project" value="UniProtKB-UniRule"/>
</dbReference>
<evidence type="ECO:0000256" key="7">
    <source>
        <dbReference type="ARBA" id="ARBA00022840"/>
    </source>
</evidence>
<feature type="binding site" evidence="11">
    <location>
        <position position="451"/>
    </location>
    <ligand>
        <name>Mg(2+)</name>
        <dbReference type="ChEBI" id="CHEBI:18420"/>
        <note>ligand shared with heterodimeric partner</note>
    </ligand>
</feature>
<dbReference type="GO" id="GO:0000049">
    <property type="term" value="F:tRNA binding"/>
    <property type="evidence" value="ECO:0007669"/>
    <property type="project" value="InterPro"/>
</dbReference>
<dbReference type="EMBL" id="BA000048">
    <property type="protein sequence ID" value="BAJ50202.1"/>
    <property type="molecule type" value="Genomic_DNA"/>
</dbReference>
<keyword evidence="10 11" id="KW-0030">Aminoacyl-tRNA synthetase</keyword>
<dbReference type="NCBIfam" id="NF003210">
    <property type="entry name" value="PRK04172.1"/>
    <property type="match status" value="1"/>
</dbReference>
<keyword evidence="6 11" id="KW-0547">Nucleotide-binding</keyword>
<dbReference type="HAMAP" id="MF_00282">
    <property type="entry name" value="Phe_tRNA_synth_alpha2"/>
    <property type="match status" value="1"/>
</dbReference>
<evidence type="ECO:0000256" key="10">
    <source>
        <dbReference type="ARBA" id="ARBA00023146"/>
    </source>
</evidence>
<proteinExistence type="inferred from homology"/>
<evidence type="ECO:0000256" key="1">
    <source>
        <dbReference type="ARBA" id="ARBA00004496"/>
    </source>
</evidence>
<feature type="binding site" evidence="11">
    <location>
        <position position="473"/>
    </location>
    <ligand>
        <name>L-phenylalanine</name>
        <dbReference type="ChEBI" id="CHEBI:58095"/>
    </ligand>
</feature>
<comment type="cofactor">
    <cofactor evidence="11">
        <name>Mg(2+)</name>
        <dbReference type="ChEBI" id="CHEBI:18420"/>
    </cofactor>
    <text evidence="11">Binds 2 magnesium ions per tetramer.</text>
</comment>
<dbReference type="GO" id="GO:0005737">
    <property type="term" value="C:cytoplasm"/>
    <property type="evidence" value="ECO:0007669"/>
    <property type="project" value="UniProtKB-SubCell"/>
</dbReference>
<dbReference type="PROSITE" id="PS50862">
    <property type="entry name" value="AA_TRNA_LIGASE_II"/>
    <property type="match status" value="1"/>
</dbReference>
<evidence type="ECO:0000256" key="3">
    <source>
        <dbReference type="ARBA" id="ARBA00022490"/>
    </source>
</evidence>
<dbReference type="FunFam" id="3.30.930.10:FF:000095">
    <property type="entry name" value="Phenylalanine--tRNA ligase alpha subunit"/>
    <property type="match status" value="1"/>
</dbReference>
<keyword evidence="7 11" id="KW-0067">ATP-binding</keyword>
<keyword evidence="9 11" id="KW-0648">Protein biosynthesis</keyword>
<dbReference type="InterPro" id="IPR002319">
    <property type="entry name" value="Phenylalanyl-tRNA_Synthase"/>
</dbReference>
<reference evidence="13 15" key="1">
    <citation type="journal article" date="2005" name="Environ. Microbiol.">
        <title>Genetic and functional properties of uncultivated thermophilic crenarchaeotes from a subsurface gold mine as revealed by analysis of genome fragments.</title>
        <authorList>
            <person name="Nunoura T."/>
            <person name="Hirayama H."/>
            <person name="Takami H."/>
            <person name="Oida H."/>
            <person name="Nishi S."/>
            <person name="Shimamura S."/>
            <person name="Suzuki Y."/>
            <person name="Inagaki F."/>
            <person name="Takai K."/>
            <person name="Nealson K.H."/>
            <person name="Horikoshi K."/>
        </authorList>
    </citation>
    <scope>NUCLEOTIDE SEQUENCE [LARGE SCALE GENOMIC DNA]</scope>
</reference>
<dbReference type="InterPro" id="IPR004529">
    <property type="entry name" value="Phe-tRNA-synth_IIc_asu"/>
</dbReference>
<dbReference type="Gene3D" id="1.10.10.2330">
    <property type="match status" value="1"/>
</dbReference>
<evidence type="ECO:0000256" key="6">
    <source>
        <dbReference type="ARBA" id="ARBA00022741"/>
    </source>
</evidence>
<evidence type="ECO:0000256" key="5">
    <source>
        <dbReference type="ARBA" id="ARBA00022723"/>
    </source>
</evidence>
<evidence type="ECO:0000313" key="15">
    <source>
        <dbReference type="Proteomes" id="UP000008120"/>
    </source>
</evidence>
<dbReference type="CDD" id="cd00496">
    <property type="entry name" value="PheRS_alpha_core"/>
    <property type="match status" value="1"/>
</dbReference>
<evidence type="ECO:0000256" key="2">
    <source>
        <dbReference type="ARBA" id="ARBA00006703"/>
    </source>
</evidence>
<protein>
    <recommendedName>
        <fullName evidence="11">Phenylalanine--tRNA ligase alpha subunit</fullName>
        <ecNumber evidence="11">6.1.1.20</ecNumber>
    </recommendedName>
    <alternativeName>
        <fullName evidence="11">Phenylalanyl-tRNA synthetase alpha subunit</fullName>
        <shortName evidence="11">PheRS</shortName>
    </alternativeName>
</protein>
<comment type="catalytic activity">
    <reaction evidence="11">
        <text>tRNA(Phe) + L-phenylalanine + ATP = L-phenylalanyl-tRNA(Phe) + AMP + diphosphate + H(+)</text>
        <dbReference type="Rhea" id="RHEA:19413"/>
        <dbReference type="Rhea" id="RHEA-COMP:9668"/>
        <dbReference type="Rhea" id="RHEA-COMP:9699"/>
        <dbReference type="ChEBI" id="CHEBI:15378"/>
        <dbReference type="ChEBI" id="CHEBI:30616"/>
        <dbReference type="ChEBI" id="CHEBI:33019"/>
        <dbReference type="ChEBI" id="CHEBI:58095"/>
        <dbReference type="ChEBI" id="CHEBI:78442"/>
        <dbReference type="ChEBI" id="CHEBI:78531"/>
        <dbReference type="ChEBI" id="CHEBI:456215"/>
        <dbReference type="EC" id="6.1.1.20"/>
    </reaction>
</comment>
<dbReference type="PANTHER" id="PTHR11538">
    <property type="entry name" value="PHENYLALANYL-TRNA SYNTHETASE"/>
    <property type="match status" value="1"/>
</dbReference>
<comment type="subcellular location">
    <subcellularLocation>
        <location evidence="1 11">Cytoplasm</location>
    </subcellularLocation>
</comment>
<reference evidence="13 15" key="2">
    <citation type="journal article" date="2011" name="Nucleic Acids Res.">
        <title>Insights into the evolution of Archaea and eukaryotic protein modifier systems revealed by the genome of a novel archaeal group.</title>
        <authorList>
            <person name="Nunoura T."/>
            <person name="Takaki Y."/>
            <person name="Kakuta J."/>
            <person name="Nishi S."/>
            <person name="Sugahara J."/>
            <person name="Kazama H."/>
            <person name="Chee G."/>
            <person name="Hattori M."/>
            <person name="Kanai A."/>
            <person name="Atomi H."/>
            <person name="Takai K."/>
            <person name="Takami H."/>
        </authorList>
    </citation>
    <scope>NUCLEOTIDE SEQUENCE [LARGE SCALE GENOMIC DNA]</scope>
</reference>
<dbReference type="KEGG" id="csu:CSUB_C0341"/>
<feature type="binding site" evidence="11">
    <location>
        <begin position="409"/>
        <end position="411"/>
    </location>
    <ligand>
        <name>L-phenylalanine</name>
        <dbReference type="ChEBI" id="CHEBI:58095"/>
    </ligand>
</feature>
<evidence type="ECO:0000256" key="11">
    <source>
        <dbReference type="HAMAP-Rule" id="MF_00282"/>
    </source>
</evidence>
<evidence type="ECO:0000256" key="4">
    <source>
        <dbReference type="ARBA" id="ARBA00022598"/>
    </source>
</evidence>
<dbReference type="EMBL" id="AP011835">
    <property type="protein sequence ID" value="BAJ47355.1"/>
    <property type="molecule type" value="Genomic_DNA"/>
</dbReference>
<dbReference type="InterPro" id="IPR045864">
    <property type="entry name" value="aa-tRNA-synth_II/BPL/LPL"/>
</dbReference>
<dbReference type="PANTHER" id="PTHR11538:SF40">
    <property type="entry name" value="PHENYLALANINE--TRNA LIGASE ALPHA SUBUNIT"/>
    <property type="match status" value="1"/>
</dbReference>
<dbReference type="GO" id="GO:0004826">
    <property type="term" value="F:phenylalanine-tRNA ligase activity"/>
    <property type="evidence" value="ECO:0007669"/>
    <property type="project" value="UniProtKB-UniRule"/>
</dbReference>
<dbReference type="NCBIfam" id="TIGR00468">
    <property type="entry name" value="pheS"/>
    <property type="match status" value="1"/>
</dbReference>
<keyword evidence="4 11" id="KW-0436">Ligase</keyword>
<evidence type="ECO:0000259" key="12">
    <source>
        <dbReference type="PROSITE" id="PS50862"/>
    </source>
</evidence>
<dbReference type="Gene3D" id="1.10.10.2320">
    <property type="match status" value="1"/>
</dbReference>
<keyword evidence="8 11" id="KW-0460">Magnesium</keyword>
<dbReference type="InterPro" id="IPR022917">
    <property type="entry name" value="Phe_tRNA_ligase_alpha_bac/arc"/>
</dbReference>
<dbReference type="GO" id="GO:0006432">
    <property type="term" value="P:phenylalanyl-tRNA aminoacylation"/>
    <property type="evidence" value="ECO:0007669"/>
    <property type="project" value="UniProtKB-UniRule"/>
</dbReference>
<dbReference type="Pfam" id="PF01409">
    <property type="entry name" value="tRNA-synt_2d"/>
    <property type="match status" value="1"/>
</dbReference>
<feature type="binding site" evidence="11">
    <location>
        <position position="449"/>
    </location>
    <ligand>
        <name>L-phenylalanine</name>
        <dbReference type="ChEBI" id="CHEBI:58095"/>
    </ligand>
</feature>
<accession>E6N4Y6</accession>
<gene>
    <name evidence="11" type="primary">pheS</name>
    <name evidence="14" type="ORF">CSUB_C0341</name>
    <name evidence="13" type="ORF">HGMM_F55E04C11</name>
</gene>
<sequence>MNGFFIGLFGQYGGMTEALHWLEKAVLRSLYELGGAASYEELAAKAAENVRGWGRDGEAMLSSIAKACGWLRDKGYVTVEQETSRKFVALDAEGEEYVVKGLPERRVVEFLQRRGGEASVDEVRALERADIGLMWARRRGWVEFAKKNGATVVVLKGHVPPSTDVENFLRELKRGGEVEVPHAGALREVVDELLRRQRVVKLVERPVRKVVLTEKGREAVSLLEETVVPEVTRLTPELIRTGRWRELRLSRYDVKAPTPPIFAAKRHPLTELIRMVRQAYVEMGFEEIEGPIVELAFWNFDALFQPQDHPAREMQDTFYLLEPRAGDPPAQHVEAVRKVHENGGDTGSKGWRYKWSLEEARRLLLRTHTTATTIRHLATVKQPPVKVFCVDRIFRNEKVDWKHLAEFHQIEGIVVERDASLRMLMGVLRDFYSRLGLREIRFKPSYFPYTEPSMEVEVRLGGRWLELGGSGIFRPETTYPFGVKHPVLAWGLGLERLAMVIYGLEDIRTFHLNDLGWLRSVSPFQAFRTMRSM</sequence>
<dbReference type="InterPro" id="IPR006195">
    <property type="entry name" value="aa-tRNA-synth_II"/>
</dbReference>
<evidence type="ECO:0000313" key="14">
    <source>
        <dbReference type="EMBL" id="BAJ50202.1"/>
    </source>
</evidence>